<proteinExistence type="predicted"/>
<dbReference type="SUPFAM" id="SSF160935">
    <property type="entry name" value="VPA0735-like"/>
    <property type="match status" value="1"/>
</dbReference>
<dbReference type="InterPro" id="IPR012038">
    <property type="entry name" value="UCP009471"/>
</dbReference>
<feature type="transmembrane region" description="Helical" evidence="2">
    <location>
        <begin position="17"/>
        <end position="39"/>
    </location>
</feature>
<evidence type="ECO:0000256" key="1">
    <source>
        <dbReference type="SAM" id="MobiDB-lite"/>
    </source>
</evidence>
<dbReference type="Gene3D" id="2.60.120.600">
    <property type="entry name" value="Domain of unknown function DUF1214, C-terminal domain"/>
    <property type="match status" value="1"/>
</dbReference>
<dbReference type="Pfam" id="PF06742">
    <property type="entry name" value="DUF1214"/>
    <property type="match status" value="1"/>
</dbReference>
<dbReference type="Proteomes" id="UP000433050">
    <property type="component" value="Unassembled WGS sequence"/>
</dbReference>
<dbReference type="PIRSF" id="PIRSF009471">
    <property type="entry name" value="UCP009471"/>
    <property type="match status" value="1"/>
</dbReference>
<keyword evidence="2" id="KW-0472">Membrane</keyword>
<dbReference type="AlphaFoldDB" id="A0A5S9NCP4"/>
<dbReference type="PANTHER" id="PTHR36509">
    <property type="entry name" value="BLL3101 PROTEIN"/>
    <property type="match status" value="1"/>
</dbReference>
<protein>
    <recommendedName>
        <fullName evidence="3">DUF1214 domain-containing protein</fullName>
    </recommendedName>
</protein>
<feature type="region of interest" description="Disordered" evidence="1">
    <location>
        <begin position="189"/>
        <end position="209"/>
    </location>
</feature>
<organism evidence="4 5">
    <name type="scientific">Starkeya nomas</name>
    <dbReference type="NCBI Taxonomy" id="2666134"/>
    <lineage>
        <taxon>Bacteria</taxon>
        <taxon>Pseudomonadati</taxon>
        <taxon>Pseudomonadota</taxon>
        <taxon>Alphaproteobacteria</taxon>
        <taxon>Hyphomicrobiales</taxon>
        <taxon>Xanthobacteraceae</taxon>
        <taxon>Starkeya</taxon>
    </lineage>
</organism>
<dbReference type="InterPro" id="IPR037049">
    <property type="entry name" value="DUF1214_C_sf"/>
</dbReference>
<feature type="domain" description="DUF1214" evidence="3">
    <location>
        <begin position="84"/>
        <end position="181"/>
    </location>
</feature>
<evidence type="ECO:0000259" key="3">
    <source>
        <dbReference type="Pfam" id="PF06742"/>
    </source>
</evidence>
<dbReference type="PANTHER" id="PTHR36509:SF2">
    <property type="entry name" value="BLL3101 PROTEIN"/>
    <property type="match status" value="1"/>
</dbReference>
<dbReference type="EMBL" id="CACSAS010000001">
    <property type="protein sequence ID" value="CAA0088029.1"/>
    <property type="molecule type" value="Genomic_DNA"/>
</dbReference>
<reference evidence="4 5" key="1">
    <citation type="submission" date="2019-12" db="EMBL/GenBank/DDBJ databases">
        <authorList>
            <person name="Reyes-Prieto M."/>
        </authorList>
    </citation>
    <scope>NUCLEOTIDE SEQUENCE [LARGE SCALE GENOMIC DNA]</scope>
    <source>
        <strain evidence="4">HF14-78462</strain>
    </source>
</reference>
<gene>
    <name evidence="4" type="ORF">STARVERO_00613</name>
</gene>
<dbReference type="InterPro" id="IPR010621">
    <property type="entry name" value="DUF1214"/>
</dbReference>
<keyword evidence="2" id="KW-1133">Transmembrane helix</keyword>
<keyword evidence="5" id="KW-1185">Reference proteome</keyword>
<accession>A0A5S9NCP4</accession>
<name>A0A5S9NCP4_9HYPH</name>
<evidence type="ECO:0000313" key="4">
    <source>
        <dbReference type="EMBL" id="CAA0088029.1"/>
    </source>
</evidence>
<keyword evidence="2" id="KW-0812">Transmembrane</keyword>
<evidence type="ECO:0000313" key="5">
    <source>
        <dbReference type="Proteomes" id="UP000433050"/>
    </source>
</evidence>
<sequence length="209" mass="22427">MHEAPRFTGLLPTVRSLLFLLTLAIGAAVGLGLTWITTVNGYGPGLVRSGPWETWPKAGTETADPYARAALARAGELPLELADGIAFTAAVDANGRALDGRCDIRLSGSVPQARLWTLTATDAQGRLIENAADRSGFTSTEVVWNRDGTLDVLLGPRARPGNWLPTGARDRIVLTLRLYDTPVGLANRTSDAPQMPNLVTERCPWDRPS</sequence>
<evidence type="ECO:0000256" key="2">
    <source>
        <dbReference type="SAM" id="Phobius"/>
    </source>
</evidence>